<dbReference type="InterPro" id="IPR037523">
    <property type="entry name" value="VOC_core"/>
</dbReference>
<dbReference type="InterPro" id="IPR018146">
    <property type="entry name" value="Glyoxalase_1_CS"/>
</dbReference>
<evidence type="ECO:0000313" key="4">
    <source>
        <dbReference type="Proteomes" id="UP000644756"/>
    </source>
</evidence>
<evidence type="ECO:0000259" key="2">
    <source>
        <dbReference type="PROSITE" id="PS51819"/>
    </source>
</evidence>
<dbReference type="InterPro" id="IPR004360">
    <property type="entry name" value="Glyas_Fos-R_dOase_dom"/>
</dbReference>
<dbReference type="CDD" id="cd16359">
    <property type="entry name" value="VOC_BsCatE_like_C"/>
    <property type="match status" value="1"/>
</dbReference>
<sequence length="285" mass="31286">MTHISDIELGEVKLKVSNLERSIKFYQEVVGLKMLNQEAKTAELTADGKNALLVLEEIPGAVVVPPRSASGLYHFAILLPTRKDLGLSLRNLIESGIHIGQADHLVSEALYISDPDHNGIEIYRDRPRETWTRDEKGNYNMATDPIDWEGLLEEAKGEAWTGLPAGTTMGHVHVHVSDLQKSKQFYCDVLGFDITANYMSRMGALFISAGGYHHHLGLNIWAGNGAPMPPVNGTGLAYYTIVVPDQEELDNVVGQLRNAGISAEEEAGAWFVKDPSGIQLKLTTK</sequence>
<evidence type="ECO:0000313" key="3">
    <source>
        <dbReference type="EMBL" id="GGG09596.1"/>
    </source>
</evidence>
<name>A0A917D342_9BACL</name>
<reference evidence="3" key="2">
    <citation type="submission" date="2020-09" db="EMBL/GenBank/DDBJ databases">
        <authorList>
            <person name="Sun Q."/>
            <person name="Zhou Y."/>
        </authorList>
    </citation>
    <scope>NUCLEOTIDE SEQUENCE</scope>
    <source>
        <strain evidence="3">CGMCC 1.12987</strain>
    </source>
</reference>
<dbReference type="PANTHER" id="PTHR43279:SF1">
    <property type="entry name" value="CATECHOL-2,3-DIOXYGENASE"/>
    <property type="match status" value="1"/>
</dbReference>
<dbReference type="CDD" id="cd07255">
    <property type="entry name" value="VOC_BsCatE_like_N"/>
    <property type="match status" value="1"/>
</dbReference>
<keyword evidence="4" id="KW-1185">Reference proteome</keyword>
<evidence type="ECO:0000256" key="1">
    <source>
        <dbReference type="ARBA" id="ARBA00022723"/>
    </source>
</evidence>
<proteinExistence type="predicted"/>
<feature type="domain" description="VOC" evidence="2">
    <location>
        <begin position="8"/>
        <end position="125"/>
    </location>
</feature>
<dbReference type="GO" id="GO:0046872">
    <property type="term" value="F:metal ion binding"/>
    <property type="evidence" value="ECO:0007669"/>
    <property type="project" value="UniProtKB-KW"/>
</dbReference>
<dbReference type="GO" id="GO:0004462">
    <property type="term" value="F:lactoylglutathione lyase activity"/>
    <property type="evidence" value="ECO:0007669"/>
    <property type="project" value="InterPro"/>
</dbReference>
<dbReference type="Pfam" id="PF00903">
    <property type="entry name" value="Glyoxalase"/>
    <property type="match status" value="2"/>
</dbReference>
<dbReference type="EMBL" id="BMGR01000009">
    <property type="protein sequence ID" value="GGG09596.1"/>
    <property type="molecule type" value="Genomic_DNA"/>
</dbReference>
<gene>
    <name evidence="3" type="primary">catE</name>
    <name evidence="3" type="ORF">GCM10010916_28070</name>
</gene>
<dbReference type="PROSITE" id="PS51819">
    <property type="entry name" value="VOC"/>
    <property type="match status" value="2"/>
</dbReference>
<dbReference type="InterPro" id="IPR029068">
    <property type="entry name" value="Glyas_Bleomycin-R_OHBP_Dase"/>
</dbReference>
<comment type="caution">
    <text evidence="3">The sequence shown here is derived from an EMBL/GenBank/DDBJ whole genome shotgun (WGS) entry which is preliminary data.</text>
</comment>
<dbReference type="RefSeq" id="WP_188531695.1">
    <property type="nucleotide sequence ID" value="NZ_BMGR01000009.1"/>
</dbReference>
<reference evidence="3" key="1">
    <citation type="journal article" date="2014" name="Int. J. Syst. Evol. Microbiol.">
        <title>Complete genome sequence of Corynebacterium casei LMG S-19264T (=DSM 44701T), isolated from a smear-ripened cheese.</title>
        <authorList>
            <consortium name="US DOE Joint Genome Institute (JGI-PGF)"/>
            <person name="Walter F."/>
            <person name="Albersmeier A."/>
            <person name="Kalinowski J."/>
            <person name="Ruckert C."/>
        </authorList>
    </citation>
    <scope>NUCLEOTIDE SEQUENCE</scope>
    <source>
        <strain evidence="3">CGMCC 1.12987</strain>
    </source>
</reference>
<dbReference type="Gene3D" id="3.10.180.10">
    <property type="entry name" value="2,3-Dihydroxybiphenyl 1,2-Dioxygenase, domain 1"/>
    <property type="match status" value="2"/>
</dbReference>
<protein>
    <submittedName>
        <fullName evidence="3">Catechol-2,3-dioxygenase</fullName>
    </submittedName>
</protein>
<keyword evidence="1" id="KW-0479">Metal-binding</keyword>
<organism evidence="3 4">
    <name type="scientific">Paenibacillus abyssi</name>
    <dbReference type="NCBI Taxonomy" id="1340531"/>
    <lineage>
        <taxon>Bacteria</taxon>
        <taxon>Bacillati</taxon>
        <taxon>Bacillota</taxon>
        <taxon>Bacilli</taxon>
        <taxon>Bacillales</taxon>
        <taxon>Paenibacillaceae</taxon>
        <taxon>Paenibacillus</taxon>
    </lineage>
</organism>
<dbReference type="AlphaFoldDB" id="A0A917D342"/>
<feature type="domain" description="VOC" evidence="2">
    <location>
        <begin position="168"/>
        <end position="285"/>
    </location>
</feature>
<accession>A0A917D342</accession>
<dbReference type="SUPFAM" id="SSF54593">
    <property type="entry name" value="Glyoxalase/Bleomycin resistance protein/Dihydroxybiphenyl dioxygenase"/>
    <property type="match status" value="2"/>
</dbReference>
<dbReference type="Proteomes" id="UP000644756">
    <property type="component" value="Unassembled WGS sequence"/>
</dbReference>
<dbReference type="PROSITE" id="PS00934">
    <property type="entry name" value="GLYOXALASE_I_1"/>
    <property type="match status" value="1"/>
</dbReference>
<dbReference type="PANTHER" id="PTHR43279">
    <property type="entry name" value="CATECHOL-2,3-DIOXYGENASE"/>
    <property type="match status" value="1"/>
</dbReference>